<gene>
    <name evidence="2" type="ORF">AMTR_s00059p00053950</name>
</gene>
<keyword evidence="3" id="KW-1185">Reference proteome</keyword>
<feature type="compositionally biased region" description="Polar residues" evidence="1">
    <location>
        <begin position="671"/>
        <end position="682"/>
    </location>
</feature>
<feature type="region of interest" description="Disordered" evidence="1">
    <location>
        <begin position="414"/>
        <end position="603"/>
    </location>
</feature>
<feature type="compositionally biased region" description="Basic and acidic residues" evidence="1">
    <location>
        <begin position="423"/>
        <end position="436"/>
    </location>
</feature>
<feature type="compositionally biased region" description="Polar residues" evidence="1">
    <location>
        <begin position="539"/>
        <end position="549"/>
    </location>
</feature>
<feature type="region of interest" description="Disordered" evidence="1">
    <location>
        <begin position="306"/>
        <end position="353"/>
    </location>
</feature>
<evidence type="ECO:0008006" key="4">
    <source>
        <dbReference type="Google" id="ProtNLM"/>
    </source>
</evidence>
<dbReference type="STRING" id="13333.U5DAQ9"/>
<dbReference type="OMA" id="HTHRNDI"/>
<accession>U5DAQ9</accession>
<feature type="compositionally biased region" description="Basic and acidic residues" evidence="1">
    <location>
        <begin position="379"/>
        <end position="392"/>
    </location>
</feature>
<proteinExistence type="predicted"/>
<dbReference type="OrthoDB" id="761625at2759"/>
<feature type="compositionally biased region" description="Polar residues" evidence="1">
    <location>
        <begin position="504"/>
        <end position="520"/>
    </location>
</feature>
<reference evidence="3" key="1">
    <citation type="journal article" date="2013" name="Science">
        <title>The Amborella genome and the evolution of flowering plants.</title>
        <authorList>
            <consortium name="Amborella Genome Project"/>
        </authorList>
    </citation>
    <scope>NUCLEOTIDE SEQUENCE [LARGE SCALE GENOMIC DNA]</scope>
</reference>
<feature type="compositionally biased region" description="Basic and acidic residues" evidence="1">
    <location>
        <begin position="246"/>
        <end position="272"/>
    </location>
</feature>
<feature type="compositionally biased region" description="Polar residues" evidence="1">
    <location>
        <begin position="455"/>
        <end position="470"/>
    </location>
</feature>
<feature type="compositionally biased region" description="Basic residues" evidence="1">
    <location>
        <begin position="892"/>
        <end position="901"/>
    </location>
</feature>
<feature type="compositionally biased region" description="Basic and acidic residues" evidence="1">
    <location>
        <begin position="637"/>
        <end position="651"/>
    </location>
</feature>
<feature type="region of interest" description="Disordered" evidence="1">
    <location>
        <begin position="233"/>
        <end position="287"/>
    </location>
</feature>
<dbReference type="KEGG" id="atr:18445830"/>
<feature type="region of interest" description="Disordered" evidence="1">
    <location>
        <begin position="615"/>
        <end position="654"/>
    </location>
</feature>
<evidence type="ECO:0000313" key="2">
    <source>
        <dbReference type="EMBL" id="ERN17488.1"/>
    </source>
</evidence>
<evidence type="ECO:0000313" key="3">
    <source>
        <dbReference type="Proteomes" id="UP000017836"/>
    </source>
</evidence>
<dbReference type="EMBL" id="KI392312">
    <property type="protein sequence ID" value="ERN17488.1"/>
    <property type="molecule type" value="Genomic_DNA"/>
</dbReference>
<feature type="region of interest" description="Disordered" evidence="1">
    <location>
        <begin position="721"/>
        <end position="810"/>
    </location>
</feature>
<feature type="region of interest" description="Disordered" evidence="1">
    <location>
        <begin position="667"/>
        <end position="688"/>
    </location>
</feature>
<dbReference type="AlphaFoldDB" id="U5DAQ9"/>
<organism evidence="2 3">
    <name type="scientific">Amborella trichopoda</name>
    <dbReference type="NCBI Taxonomy" id="13333"/>
    <lineage>
        <taxon>Eukaryota</taxon>
        <taxon>Viridiplantae</taxon>
        <taxon>Streptophyta</taxon>
        <taxon>Embryophyta</taxon>
        <taxon>Tracheophyta</taxon>
        <taxon>Spermatophyta</taxon>
        <taxon>Magnoliopsida</taxon>
        <taxon>Amborellales</taxon>
        <taxon>Amborellaceae</taxon>
        <taxon>Amborella</taxon>
    </lineage>
</organism>
<dbReference type="PANTHER" id="PTHR34282:SF1">
    <property type="entry name" value="DUF3741 DOMAIN-CONTAINING PROTEIN"/>
    <property type="match status" value="1"/>
</dbReference>
<feature type="compositionally biased region" description="Polar residues" evidence="1">
    <location>
        <begin position="768"/>
        <end position="785"/>
    </location>
</feature>
<feature type="compositionally biased region" description="Basic and acidic residues" evidence="1">
    <location>
        <begin position="853"/>
        <end position="869"/>
    </location>
</feature>
<feature type="compositionally biased region" description="Basic and acidic residues" evidence="1">
    <location>
        <begin position="571"/>
        <end position="603"/>
    </location>
</feature>
<feature type="compositionally biased region" description="Basic and acidic residues" evidence="1">
    <location>
        <begin position="721"/>
        <end position="757"/>
    </location>
</feature>
<feature type="compositionally biased region" description="Basic and acidic residues" evidence="1">
    <location>
        <begin position="615"/>
        <end position="628"/>
    </location>
</feature>
<protein>
    <recommendedName>
        <fullName evidence="4">DUF3741 domain-containing protein</fullName>
    </recommendedName>
</protein>
<feature type="region of interest" description="Disordered" evidence="1">
    <location>
        <begin position="848"/>
        <end position="925"/>
    </location>
</feature>
<feature type="compositionally biased region" description="Basic and acidic residues" evidence="1">
    <location>
        <begin position="474"/>
        <end position="485"/>
    </location>
</feature>
<dbReference type="Gramene" id="ERN17488">
    <property type="protein sequence ID" value="ERN17488"/>
    <property type="gene ID" value="AMTR_s00059p00053950"/>
</dbReference>
<name>U5DAQ9_AMBTC</name>
<sequence length="1199" mass="136185">MAKKSDFTQKLLDDLRLRKELLAMAQSAPDNSKQVTPLDQYEYFKRLSHGSKEGKLYKTNPPKPRPNSAIHRLLDLPSKASEEIVLYENPNNFKSISNLSMALAFAAATGKELNHVLPAKLMDNKKAITHHSRGRSLDLGKKNSDQNSHYYGPSFLQINEIAKGAQKLNQILKACNNNGFELDGISINVGRDLLRGAMDLEASLRMLVKLQEASKQVAHTHRNDIRLIEEEDRETKVVSKQRKGSGFKENKERETKTKAIEAYSRKSQHEGPRFSFDGSSGNPPSDLREIIASNLTKQKLLTLPSTSSRVLVSDHKAQTPSSSHKPSHRRSMSSTLDSKAVRELSSERSNASSFKELLVSKDANISEGCGNYFTPNGNKTKDDKQRTPENKTARIPNVIAKLMGLEEVPLQMEANKSGGLRAQEPRHESGGRERNSNQKRQGNTKDIDIKPILDTNLQKNVVPQLKNSWGQRGPDPKHETDDRGRKFNQKQQEVSSNKDDKTNLAFNSFKNMASQMKNSGGQKGPDPRHEAEDREKNMNQKQQENTGNKTILEIDLQKNVVPELKNNGVQRNRDPKQETQDRERISNHRQQENGRNRDNKPILEIDLQKYEMNELKKREQQKDPHPKQETGNGERTSNQREKENARNKDSKPVLCTDLQKNVESMKKIAVSQDTRSGTVSTDKNSHEREVVKNDGLTLDKDFQNIHKANLLIQRDPEKMVLKNEPKKKDLNTYRVTEERKSEEKENKPDQNEKKVLKESMLMPRSLSEPATNSETQNTRLANQNSEAHKSSKGAHKMQIRGPQKSNDHVEHKNSIAALLRSDTEKTTWPVQPTVVTEQVLMPSAQVKGGTQEVKLKKGVESKKQEESRPQKATLRSIEARPLKPENLSQELKKKRNERIRKSRNELVTSKPMELEEQLPGKDNNKFNSAPLVEDEHKSPQEPVRPTTVTLEDHGMDIENKSYIQPPLLAMKESSFGDTFNTGEIQFRGPLHGEQSYSNIISQPDQHQINPTSRSDSRKMKVTSTLTDQENHLKLLLINSPKFLNAAVALFNLLIPVGFLHATSLKSADEENKLMADCACEIMRRKSRIKELEIYPSCKTKAVLVKVTCLDELVKELYKDLEHLKFHGDDGADNYNTADYLHKMVQRDVKNKHPDVNSMWGLGWEDTLFAEQEKDELLREVQKHILDGLVQEILGDIIIQ</sequence>
<dbReference type="HOGENOM" id="CLU_008118_0_0_1"/>
<evidence type="ECO:0000256" key="1">
    <source>
        <dbReference type="SAM" id="MobiDB-lite"/>
    </source>
</evidence>
<dbReference type="eggNOG" id="ENOG502QX43">
    <property type="taxonomic scope" value="Eukaryota"/>
</dbReference>
<feature type="region of interest" description="Disordered" evidence="1">
    <location>
        <begin position="366"/>
        <end position="394"/>
    </location>
</feature>
<dbReference type="PANTHER" id="PTHR34282">
    <property type="entry name" value="OS01G0228800 PROTEIN-RELATED"/>
    <property type="match status" value="1"/>
</dbReference>
<feature type="compositionally biased region" description="Basic and acidic residues" evidence="1">
    <location>
        <begin position="525"/>
        <end position="538"/>
    </location>
</feature>
<dbReference type="Proteomes" id="UP000017836">
    <property type="component" value="Unassembled WGS sequence"/>
</dbReference>